<dbReference type="OrthoDB" id="5420904at2"/>
<dbReference type="EMBL" id="FWXY01000003">
    <property type="protein sequence ID" value="SMC50789.1"/>
    <property type="molecule type" value="Genomic_DNA"/>
</dbReference>
<name>A0A1W1ZQT8_9BACT</name>
<reference evidence="1 2" key="1">
    <citation type="submission" date="2017-04" db="EMBL/GenBank/DDBJ databases">
        <authorList>
            <person name="Afonso C.L."/>
            <person name="Miller P.J."/>
            <person name="Scott M.A."/>
            <person name="Spackman E."/>
            <person name="Goraichik I."/>
            <person name="Dimitrov K.M."/>
            <person name="Suarez D.L."/>
            <person name="Swayne D.E."/>
        </authorList>
    </citation>
    <scope>NUCLEOTIDE SEQUENCE [LARGE SCALE GENOMIC DNA]</scope>
    <source>
        <strain evidence="1 2">DSM 3385</strain>
    </source>
</reference>
<organism evidence="1 2">
    <name type="scientific">Desulfocicer vacuolatum DSM 3385</name>
    <dbReference type="NCBI Taxonomy" id="1121400"/>
    <lineage>
        <taxon>Bacteria</taxon>
        <taxon>Pseudomonadati</taxon>
        <taxon>Thermodesulfobacteriota</taxon>
        <taxon>Desulfobacteria</taxon>
        <taxon>Desulfobacterales</taxon>
        <taxon>Desulfobacteraceae</taxon>
        <taxon>Desulfocicer</taxon>
    </lineage>
</organism>
<accession>A0A1W1ZQT8</accession>
<dbReference type="AlphaFoldDB" id="A0A1W1ZQT8"/>
<protein>
    <submittedName>
        <fullName evidence="1">Uncharacterized protein</fullName>
    </submittedName>
</protein>
<keyword evidence="2" id="KW-1185">Reference proteome</keyword>
<evidence type="ECO:0000313" key="1">
    <source>
        <dbReference type="EMBL" id="SMC50789.1"/>
    </source>
</evidence>
<sequence>MSKNTNAHYALKHIEQSIFPEIAEALERKAVEGRISCAAVHAIAASFHITPLEVGTQADLIELRLTRCILGLFGHERQNKGNRKNLDDQVSISLELKDTLIQQAKDNKISCIDCWNIAKRLGLKPSHVSSACEKMSIKIKPCQIGAF</sequence>
<evidence type="ECO:0000313" key="2">
    <source>
        <dbReference type="Proteomes" id="UP000192418"/>
    </source>
</evidence>
<proteinExistence type="predicted"/>
<dbReference type="Proteomes" id="UP000192418">
    <property type="component" value="Unassembled WGS sequence"/>
</dbReference>
<dbReference type="RefSeq" id="WP_084067082.1">
    <property type="nucleotide sequence ID" value="NZ_FWXY01000003.1"/>
</dbReference>
<gene>
    <name evidence="1" type="ORF">SAMN02746065_103110</name>
</gene>
<dbReference type="STRING" id="1121400.SAMN02746065_103110"/>